<evidence type="ECO:0008006" key="6">
    <source>
        <dbReference type="Google" id="ProtNLM"/>
    </source>
</evidence>
<proteinExistence type="predicted"/>
<dbReference type="InterPro" id="IPR025554">
    <property type="entry name" value="DUF4140"/>
</dbReference>
<accession>A0A1G9HYB4</accession>
<organism evidence="4 5">
    <name type="scientific">Maridesulfovibrio ferrireducens</name>
    <dbReference type="NCBI Taxonomy" id="246191"/>
    <lineage>
        <taxon>Bacteria</taxon>
        <taxon>Pseudomonadati</taxon>
        <taxon>Thermodesulfobacteriota</taxon>
        <taxon>Desulfovibrionia</taxon>
        <taxon>Desulfovibrionales</taxon>
        <taxon>Desulfovibrionaceae</taxon>
        <taxon>Maridesulfovibrio</taxon>
    </lineage>
</organism>
<evidence type="ECO:0000313" key="5">
    <source>
        <dbReference type="Proteomes" id="UP000199053"/>
    </source>
</evidence>
<reference evidence="5" key="1">
    <citation type="submission" date="2016-10" db="EMBL/GenBank/DDBJ databases">
        <authorList>
            <person name="Varghese N."/>
            <person name="Submissions S."/>
        </authorList>
    </citation>
    <scope>NUCLEOTIDE SEQUENCE [LARGE SCALE GENOMIC DNA]</scope>
    <source>
        <strain evidence="5">DSM 16995</strain>
    </source>
</reference>
<keyword evidence="1" id="KW-0732">Signal</keyword>
<keyword evidence="5" id="KW-1185">Reference proteome</keyword>
<gene>
    <name evidence="4" type="ORF">SAMN05660337_2368</name>
</gene>
<evidence type="ECO:0000256" key="1">
    <source>
        <dbReference type="SAM" id="SignalP"/>
    </source>
</evidence>
<dbReference type="NCBIfam" id="TIGR02231">
    <property type="entry name" value="mucoidy inhibitor MuiA family protein"/>
    <property type="match status" value="1"/>
</dbReference>
<dbReference type="PANTHER" id="PTHR31005">
    <property type="entry name" value="DUF4139 DOMAIN-CONTAINING PROTEIN"/>
    <property type="match status" value="1"/>
</dbReference>
<feature type="domain" description="DUF4139" evidence="2">
    <location>
        <begin position="209"/>
        <end position="506"/>
    </location>
</feature>
<dbReference type="PANTHER" id="PTHR31005:SF8">
    <property type="entry name" value="DUF4139 DOMAIN-CONTAINING PROTEIN"/>
    <property type="match status" value="1"/>
</dbReference>
<protein>
    <recommendedName>
        <fullName evidence="6">DUF4139 domain-containing protein</fullName>
    </recommendedName>
</protein>
<dbReference type="RefSeq" id="WP_244512261.1">
    <property type="nucleotide sequence ID" value="NZ_FNGA01000003.1"/>
</dbReference>
<dbReference type="Pfam" id="PF13600">
    <property type="entry name" value="DUF4140"/>
    <property type="match status" value="1"/>
</dbReference>
<dbReference type="InterPro" id="IPR011935">
    <property type="entry name" value="CHP02231"/>
</dbReference>
<evidence type="ECO:0000259" key="3">
    <source>
        <dbReference type="Pfam" id="PF13600"/>
    </source>
</evidence>
<feature type="signal peptide" evidence="1">
    <location>
        <begin position="1"/>
        <end position="22"/>
    </location>
</feature>
<dbReference type="Pfam" id="PF13598">
    <property type="entry name" value="DUF4139"/>
    <property type="match status" value="1"/>
</dbReference>
<feature type="chain" id="PRO_5011484191" description="DUF4139 domain-containing protein" evidence="1">
    <location>
        <begin position="23"/>
        <end position="516"/>
    </location>
</feature>
<name>A0A1G9HYB4_9BACT</name>
<dbReference type="STRING" id="246191.SAMN05660337_2368"/>
<feature type="domain" description="DUF4140" evidence="3">
    <location>
        <begin position="27"/>
        <end position="123"/>
    </location>
</feature>
<dbReference type="EMBL" id="FNGA01000003">
    <property type="protein sequence ID" value="SDL17961.1"/>
    <property type="molecule type" value="Genomic_DNA"/>
</dbReference>
<dbReference type="InterPro" id="IPR037291">
    <property type="entry name" value="DUF4139"/>
</dbReference>
<dbReference type="AlphaFoldDB" id="A0A1G9HYB4"/>
<evidence type="ECO:0000313" key="4">
    <source>
        <dbReference type="EMBL" id="SDL17961.1"/>
    </source>
</evidence>
<sequence>MLKKIMLFIFMILITSSGYAVASTDRVVFYPSGADISRLIHADITAGNNVDSSGGTVTFILPGQALPDTFSIAPITKEVVINDVSWTRDDLTQSPAAVDLGKKIDLLKSKLMSVNAQIKAVEGGILFWNERGKIQQTKVGEVDKIADLVVSNLTKLYNQSVKLGSQSKDISSLINELSRKIKEISGPGKSRWIVTVSVVASGNKSADFKINYMLRNCGWRPKYKLDGYPDQKKVEFSFDAEIWQSSGMNFKNFDVALATVKEHSRIYPPELRLWKIAPKRPDMPEPAKYARSMKVMESSVQMNDAVAANAPVQIKKSTYSIWELGTKTIVAGPARKYAISNESWDAEYSFLSRPSATPEVFVSAKMKLIDAKDFPSGQALVLMEGAMIGKMKFSFFGKDKTLFFGADPLLKAERKTLEKYSGEKGVFGSKQTYNWKYLITLSNSRKNPVMIKVQEPAPSSGDKRIKLSDSAEPKAVVKDNNFEWDITVPASQKAEVQYGVDLNAPEDMIIDFGLGR</sequence>
<evidence type="ECO:0000259" key="2">
    <source>
        <dbReference type="Pfam" id="PF13598"/>
    </source>
</evidence>
<dbReference type="Proteomes" id="UP000199053">
    <property type="component" value="Unassembled WGS sequence"/>
</dbReference>